<evidence type="ECO:0000256" key="15">
    <source>
        <dbReference type="PIRSR" id="PIRSR601019-2"/>
    </source>
</evidence>
<evidence type="ECO:0000256" key="9">
    <source>
        <dbReference type="ARBA" id="ARBA00023139"/>
    </source>
</evidence>
<dbReference type="HOGENOM" id="CLU_014184_2_0_1"/>
<evidence type="ECO:0000256" key="1">
    <source>
        <dbReference type="ARBA" id="ARBA00001946"/>
    </source>
</evidence>
<accession>A7TR55</accession>
<keyword evidence="11" id="KW-0449">Lipoprotein</keyword>
<feature type="binding site" evidence="14">
    <location>
        <begin position="298"/>
        <end position="302"/>
    </location>
    <ligand>
        <name>GTP</name>
        <dbReference type="ChEBI" id="CHEBI:37565"/>
    </ligand>
</feature>
<dbReference type="GO" id="GO:0007186">
    <property type="term" value="P:G protein-coupled receptor signaling pathway"/>
    <property type="evidence" value="ECO:0007669"/>
    <property type="project" value="InterPro"/>
</dbReference>
<dbReference type="eggNOG" id="KOG0082">
    <property type="taxonomic scope" value="Eukaryota"/>
</dbReference>
<feature type="binding site" evidence="15">
    <location>
        <position position="279"/>
    </location>
    <ligand>
        <name>Mg(2+)</name>
        <dbReference type="ChEBI" id="CHEBI:18420"/>
    </ligand>
</feature>
<evidence type="ECO:0000256" key="3">
    <source>
        <dbReference type="ARBA" id="ARBA00022707"/>
    </source>
</evidence>
<dbReference type="GO" id="GO:0000750">
    <property type="term" value="P:pheromone-dependent signal transduction involved in conjugation with cellular fusion"/>
    <property type="evidence" value="ECO:0007669"/>
    <property type="project" value="EnsemblFungi"/>
</dbReference>
<keyword evidence="7 15" id="KW-0460">Magnesium</keyword>
<protein>
    <recommendedName>
        <fullName evidence="12">Guanine nucleotide-binding protein alpha-1 subunit</fullName>
    </recommendedName>
    <alternativeName>
        <fullName evidence="13">GP1-alpha</fullName>
    </alternativeName>
</protein>
<dbReference type="GO" id="GO:0000742">
    <property type="term" value="P:karyogamy involved in conjugation with cellular fusion"/>
    <property type="evidence" value="ECO:0007669"/>
    <property type="project" value="EnsemblFungi"/>
</dbReference>
<dbReference type="GO" id="GO:0005768">
    <property type="term" value="C:endosome"/>
    <property type="evidence" value="ECO:0007669"/>
    <property type="project" value="EnsemblFungi"/>
</dbReference>
<dbReference type="SMART" id="SM00275">
    <property type="entry name" value="G_alpha"/>
    <property type="match status" value="1"/>
</dbReference>
<evidence type="ECO:0000256" key="7">
    <source>
        <dbReference type="ARBA" id="ARBA00022842"/>
    </source>
</evidence>
<dbReference type="InterPro" id="IPR002975">
    <property type="entry name" value="Fungi_Gprotein_alpha"/>
</dbReference>
<dbReference type="Proteomes" id="UP000000267">
    <property type="component" value="Unassembled WGS sequence"/>
</dbReference>
<dbReference type="Gene3D" id="1.10.400.10">
    <property type="entry name" value="GI Alpha 1, domain 2-like"/>
    <property type="match status" value="1"/>
</dbReference>
<evidence type="ECO:0000256" key="8">
    <source>
        <dbReference type="ARBA" id="ARBA00023134"/>
    </source>
</evidence>
<dbReference type="KEGG" id="vpo:Kpol_461p19"/>
<dbReference type="RefSeq" id="XP_001643123.1">
    <property type="nucleotide sequence ID" value="XM_001643073.1"/>
</dbReference>
<dbReference type="OMA" id="QVIWADA"/>
<evidence type="ECO:0000256" key="10">
    <source>
        <dbReference type="ARBA" id="ARBA00023224"/>
    </source>
</evidence>
<dbReference type="CDD" id="cd00066">
    <property type="entry name" value="G-alpha"/>
    <property type="match status" value="1"/>
</dbReference>
<dbReference type="AlphaFoldDB" id="A7TR55"/>
<dbReference type="GO" id="GO:0005834">
    <property type="term" value="C:heterotrimeric G-protein complex"/>
    <property type="evidence" value="ECO:0007669"/>
    <property type="project" value="EnsemblFungi"/>
</dbReference>
<evidence type="ECO:0000256" key="11">
    <source>
        <dbReference type="ARBA" id="ARBA00023288"/>
    </source>
</evidence>
<dbReference type="FunFam" id="1.10.400.10:FF:000015">
    <property type="entry name" value="G protein alpha subunit"/>
    <property type="match status" value="1"/>
</dbReference>
<dbReference type="PRINTS" id="PR00318">
    <property type="entry name" value="GPROTEINA"/>
</dbReference>
<dbReference type="SUPFAM" id="SSF52540">
    <property type="entry name" value="P-loop containing nucleoside triphosphate hydrolases"/>
    <property type="match status" value="1"/>
</dbReference>
<keyword evidence="3" id="KW-0519">Myristate</keyword>
<keyword evidence="10" id="KW-0807">Transducer</keyword>
<dbReference type="GeneID" id="5543325"/>
<dbReference type="EMBL" id="DS480470">
    <property type="protein sequence ID" value="EDO15265.1"/>
    <property type="molecule type" value="Genomic_DNA"/>
</dbReference>
<evidence type="ECO:0000313" key="17">
    <source>
        <dbReference type="EMBL" id="EDO15265.1"/>
    </source>
</evidence>
<dbReference type="SUPFAM" id="SSF47895">
    <property type="entry name" value="Transducin (alpha subunit), insertion domain"/>
    <property type="match status" value="1"/>
</dbReference>
<dbReference type="FunFam" id="3.40.50.300:FF:000563">
    <property type="entry name" value="Guanine nucleotide-binding protein alpha subunit"/>
    <property type="match status" value="1"/>
</dbReference>
<name>A7TR55_VANPO</name>
<evidence type="ECO:0000256" key="12">
    <source>
        <dbReference type="ARBA" id="ARBA00074745"/>
    </source>
</evidence>
<dbReference type="Pfam" id="PF00503">
    <property type="entry name" value="G-alpha"/>
    <property type="match status" value="1"/>
</dbReference>
<evidence type="ECO:0000256" key="4">
    <source>
        <dbReference type="ARBA" id="ARBA00022723"/>
    </source>
</evidence>
<dbReference type="InterPro" id="IPR011025">
    <property type="entry name" value="GproteinA_insert"/>
</dbReference>
<dbReference type="GO" id="GO:0031681">
    <property type="term" value="F:G-protein beta-subunit binding"/>
    <property type="evidence" value="ECO:0007669"/>
    <property type="project" value="EnsemblFungi"/>
</dbReference>
<dbReference type="FunCoup" id="A7TR55">
    <property type="interactions" value="561"/>
</dbReference>
<dbReference type="InParanoid" id="A7TR55"/>
<dbReference type="InterPro" id="IPR027417">
    <property type="entry name" value="P-loop_NTPase"/>
</dbReference>
<keyword evidence="9" id="KW-0564">Palmitate</keyword>
<keyword evidence="8 14" id="KW-0342">GTP-binding</keyword>
<dbReference type="GO" id="GO:0031683">
    <property type="term" value="F:G-protein beta/gamma-subunit complex binding"/>
    <property type="evidence" value="ECO:0007669"/>
    <property type="project" value="InterPro"/>
</dbReference>
<gene>
    <name evidence="17" type="ORF">Kpol_461p19</name>
</gene>
<feature type="binding site" evidence="14">
    <location>
        <begin position="51"/>
        <end position="56"/>
    </location>
    <ligand>
        <name>GTP</name>
        <dbReference type="ChEBI" id="CHEBI:37565"/>
    </ligand>
</feature>
<dbReference type="PROSITE" id="PS51882">
    <property type="entry name" value="G_ALPHA"/>
    <property type="match status" value="1"/>
</dbReference>
<dbReference type="GO" id="GO:0001664">
    <property type="term" value="F:G protein-coupled receptor binding"/>
    <property type="evidence" value="ECO:0007669"/>
    <property type="project" value="InterPro"/>
</dbReference>
<feature type="binding site" evidence="15">
    <location>
        <position position="55"/>
    </location>
    <ligand>
        <name>Mg(2+)</name>
        <dbReference type="ChEBI" id="CHEBI:18420"/>
    </ligand>
</feature>
<organism evidence="18">
    <name type="scientific">Vanderwaltozyma polyspora (strain ATCC 22028 / DSM 70294 / BCRC 21397 / CBS 2163 / NBRC 10782 / NRRL Y-8283 / UCD 57-17)</name>
    <name type="common">Kluyveromyces polysporus</name>
    <dbReference type="NCBI Taxonomy" id="436907"/>
    <lineage>
        <taxon>Eukaryota</taxon>
        <taxon>Fungi</taxon>
        <taxon>Dikarya</taxon>
        <taxon>Ascomycota</taxon>
        <taxon>Saccharomycotina</taxon>
        <taxon>Saccharomycetes</taxon>
        <taxon>Saccharomycetales</taxon>
        <taxon>Saccharomycetaceae</taxon>
        <taxon>Vanderwaltozyma</taxon>
    </lineage>
</organism>
<feature type="region of interest" description="Disordered" evidence="16">
    <location>
        <begin position="156"/>
        <end position="186"/>
    </location>
</feature>
<evidence type="ECO:0000256" key="5">
    <source>
        <dbReference type="ARBA" id="ARBA00022741"/>
    </source>
</evidence>
<dbReference type="GO" id="GO:0000743">
    <property type="term" value="P:nuclear migration involved in conjugation with cellular fusion"/>
    <property type="evidence" value="ECO:0007669"/>
    <property type="project" value="EnsemblFungi"/>
</dbReference>
<dbReference type="GO" id="GO:0003924">
    <property type="term" value="F:GTPase activity"/>
    <property type="evidence" value="ECO:0007669"/>
    <property type="project" value="EnsemblFungi"/>
</dbReference>
<keyword evidence="4 15" id="KW-0479">Metal-binding</keyword>
<evidence type="ECO:0000256" key="14">
    <source>
        <dbReference type="PIRSR" id="PIRSR601019-1"/>
    </source>
</evidence>
<evidence type="ECO:0000256" key="2">
    <source>
        <dbReference type="ARBA" id="ARBA00022507"/>
    </source>
</evidence>
<dbReference type="PANTHER" id="PTHR10218">
    <property type="entry name" value="GTP-BINDING PROTEIN ALPHA SUBUNIT"/>
    <property type="match status" value="1"/>
</dbReference>
<dbReference type="OrthoDB" id="5817230at2759"/>
<keyword evidence="5 14" id="KW-0547">Nucleotide-binding</keyword>
<dbReference type="GO" id="GO:0005525">
    <property type="term" value="F:GTP binding"/>
    <property type="evidence" value="ECO:0007669"/>
    <property type="project" value="UniProtKB-KW"/>
</dbReference>
<sequence length="451" mass="51621">MGCTASTPYIEDEEDPFLQSQKANDAIEQSLQMGKQQEKNEIKLLLLGAGESRKSTVLKQLRLLHQGGFTYQERLQYSQVIWADAIQSMKILIIQARKLGIPLECDNPENRPLFEAKRMILNTKALDLIDTSVAGGSEFLNDYVLKYSERSENRRRIQSTGKAKAFDDEEKNSYSGSDKSDKNSINYEEISKNLNEEGDEKMFVKNQPKPNPKSFSNHDIASSISLLWSKDQGIKQCFARSNEFQLEGSASYYFDNVGKFAEPGYVCTDEDILKGRIKTTGITETDFSIGASKFKVLDAGGQRSERKKWIHCFEGITAVCFVLALSEYDQMLFEDERVNRMHESIMLFDTLLNSKWFKDTPFILFLNKMDLFEEKVRKVPIRKYFPDYQGRLGDSEAGIKYFEKIFLSLNRSNKPIYVKRTCATDTQTMKFVLSAVTDLIIQQNLKKSGIL</sequence>
<keyword evidence="2" id="KW-0589">Pheromone response</keyword>
<dbReference type="Gene3D" id="3.40.50.300">
    <property type="entry name" value="P-loop containing nucleotide triphosphate hydrolases"/>
    <property type="match status" value="2"/>
</dbReference>
<evidence type="ECO:0000256" key="13">
    <source>
        <dbReference type="ARBA" id="ARBA00078004"/>
    </source>
</evidence>
<dbReference type="InterPro" id="IPR001019">
    <property type="entry name" value="Gprotein_alpha_su"/>
</dbReference>
<dbReference type="PANTHER" id="PTHR10218:SF302">
    <property type="entry name" value="GUANINE NUCLEOTIDE-BINDING PROTEIN ALPHA-5 SUBUNIT"/>
    <property type="match status" value="1"/>
</dbReference>
<comment type="cofactor">
    <cofactor evidence="1">
        <name>Mg(2+)</name>
        <dbReference type="ChEBI" id="CHEBI:18420"/>
    </cofactor>
</comment>
<reference evidence="17 18" key="1">
    <citation type="journal article" date="2007" name="Proc. Natl. Acad. Sci. U.S.A.">
        <title>Independent sorting-out of thousands of duplicated gene pairs in two yeast species descended from a whole-genome duplication.</title>
        <authorList>
            <person name="Scannell D.R."/>
            <person name="Frank A.C."/>
            <person name="Conant G.C."/>
            <person name="Byrne K.P."/>
            <person name="Woolfit M."/>
            <person name="Wolfe K.H."/>
        </authorList>
    </citation>
    <scope>NUCLEOTIDE SEQUENCE [LARGE SCALE GENOMIC DNA]</scope>
    <source>
        <strain evidence="18">ATCC 22028 / DSM 70294 / BCRC 21397 / CBS 2163 / NBRC 10782 / NRRL Y-8283 / UCD 57-17</strain>
    </source>
</reference>
<dbReference type="PhylomeDB" id="A7TR55"/>
<proteinExistence type="predicted"/>
<evidence type="ECO:0000256" key="16">
    <source>
        <dbReference type="SAM" id="MobiDB-lite"/>
    </source>
</evidence>
<feature type="binding site" evidence="14">
    <location>
        <begin position="273"/>
        <end position="279"/>
    </location>
    <ligand>
        <name>GTP</name>
        <dbReference type="ChEBI" id="CHEBI:37565"/>
    </ligand>
</feature>
<dbReference type="PRINTS" id="PR01241">
    <property type="entry name" value="GPROTEINAFNG"/>
</dbReference>
<feature type="binding site" evidence="14">
    <location>
        <position position="423"/>
    </location>
    <ligand>
        <name>GTP</name>
        <dbReference type="ChEBI" id="CHEBI:37565"/>
    </ligand>
</feature>
<dbReference type="STRING" id="436907.A7TR55"/>
<evidence type="ECO:0000313" key="18">
    <source>
        <dbReference type="Proteomes" id="UP000000267"/>
    </source>
</evidence>
<dbReference type="GO" id="GO:0046872">
    <property type="term" value="F:metal ion binding"/>
    <property type="evidence" value="ECO:0007669"/>
    <property type="project" value="UniProtKB-KW"/>
</dbReference>
<keyword evidence="6" id="KW-0378">Hydrolase</keyword>
<keyword evidence="18" id="KW-1185">Reference proteome</keyword>
<evidence type="ECO:0000256" key="6">
    <source>
        <dbReference type="ARBA" id="ARBA00022801"/>
    </source>
</evidence>
<dbReference type="GO" id="GO:0006109">
    <property type="term" value="P:regulation of carbohydrate metabolic process"/>
    <property type="evidence" value="ECO:0007669"/>
    <property type="project" value="EnsemblFungi"/>
</dbReference>
<feature type="binding site" evidence="14">
    <location>
        <begin position="367"/>
        <end position="370"/>
    </location>
    <ligand>
        <name>GTP</name>
        <dbReference type="ChEBI" id="CHEBI:37565"/>
    </ligand>
</feature>